<protein>
    <submittedName>
        <fullName evidence="2">Uncharacterized protein</fullName>
    </submittedName>
</protein>
<gene>
    <name evidence="2" type="ORF">DPX16_19378</name>
</gene>
<proteinExistence type="predicted"/>
<dbReference type="AlphaFoldDB" id="A0A3N0YZY2"/>
<reference evidence="2 3" key="1">
    <citation type="submission" date="2018-10" db="EMBL/GenBank/DDBJ databases">
        <title>Genome assembly for a Yunnan-Guizhou Plateau 3E fish, Anabarilius grahami (Regan), and its evolutionary and genetic applications.</title>
        <authorList>
            <person name="Jiang W."/>
        </authorList>
    </citation>
    <scope>NUCLEOTIDE SEQUENCE [LARGE SCALE GENOMIC DNA]</scope>
    <source>
        <strain evidence="2">AG-KIZ</strain>
        <tissue evidence="2">Muscle</tissue>
    </source>
</reference>
<evidence type="ECO:0000256" key="1">
    <source>
        <dbReference type="SAM" id="MobiDB-lite"/>
    </source>
</evidence>
<name>A0A3N0YZY2_ANAGA</name>
<organism evidence="2 3">
    <name type="scientific">Anabarilius grahami</name>
    <name type="common">Kanglang fish</name>
    <name type="synonym">Barilius grahami</name>
    <dbReference type="NCBI Taxonomy" id="495550"/>
    <lineage>
        <taxon>Eukaryota</taxon>
        <taxon>Metazoa</taxon>
        <taxon>Chordata</taxon>
        <taxon>Craniata</taxon>
        <taxon>Vertebrata</taxon>
        <taxon>Euteleostomi</taxon>
        <taxon>Actinopterygii</taxon>
        <taxon>Neopterygii</taxon>
        <taxon>Teleostei</taxon>
        <taxon>Ostariophysi</taxon>
        <taxon>Cypriniformes</taxon>
        <taxon>Xenocyprididae</taxon>
        <taxon>Xenocypridinae</taxon>
        <taxon>Xenocypridinae incertae sedis</taxon>
        <taxon>Anabarilius</taxon>
    </lineage>
</organism>
<keyword evidence="3" id="KW-1185">Reference proteome</keyword>
<dbReference type="EMBL" id="RJVU01018281">
    <property type="protein sequence ID" value="ROL51859.1"/>
    <property type="molecule type" value="Genomic_DNA"/>
</dbReference>
<dbReference type="Proteomes" id="UP000281406">
    <property type="component" value="Unassembled WGS sequence"/>
</dbReference>
<accession>A0A3N0YZY2</accession>
<evidence type="ECO:0000313" key="3">
    <source>
        <dbReference type="Proteomes" id="UP000281406"/>
    </source>
</evidence>
<comment type="caution">
    <text evidence="2">The sequence shown here is derived from an EMBL/GenBank/DDBJ whole genome shotgun (WGS) entry which is preliminary data.</text>
</comment>
<evidence type="ECO:0000313" key="2">
    <source>
        <dbReference type="EMBL" id="ROL51859.1"/>
    </source>
</evidence>
<feature type="region of interest" description="Disordered" evidence="1">
    <location>
        <begin position="28"/>
        <end position="67"/>
    </location>
</feature>
<sequence>MGLKQHGYARTTVVERFQEAKKQAAAFQRFLPRRSKNPPEVAEQEQPRPSTSSSAHHRAQQKVSVGIGSARSTEVFQRWKKCSRLRVISNKSTINCSGERV</sequence>